<evidence type="ECO:0008006" key="4">
    <source>
        <dbReference type="Google" id="ProtNLM"/>
    </source>
</evidence>
<dbReference type="Proteomes" id="UP000032102">
    <property type="component" value="Unassembled WGS sequence"/>
</dbReference>
<keyword evidence="3" id="KW-1185">Reference proteome</keyword>
<dbReference type="InterPro" id="IPR021737">
    <property type="entry name" value="Phage_phiKZ_Orf197"/>
</dbReference>
<feature type="transmembrane region" description="Helical" evidence="1">
    <location>
        <begin position="61"/>
        <end position="79"/>
    </location>
</feature>
<evidence type="ECO:0000313" key="2">
    <source>
        <dbReference type="EMBL" id="KIQ93254.1"/>
    </source>
</evidence>
<feature type="transmembrane region" description="Helical" evidence="1">
    <location>
        <begin position="99"/>
        <end position="119"/>
    </location>
</feature>
<feature type="transmembrane region" description="Helical" evidence="1">
    <location>
        <begin position="33"/>
        <end position="55"/>
    </location>
</feature>
<accession>A0A0D0QUU1</accession>
<dbReference type="Pfam" id="PF11750">
    <property type="entry name" value="DUF3307"/>
    <property type="match status" value="1"/>
</dbReference>
<protein>
    <recommendedName>
        <fullName evidence="4">DUF3307 domain-containing protein</fullName>
    </recommendedName>
</protein>
<feature type="transmembrane region" description="Helical" evidence="1">
    <location>
        <begin position="149"/>
        <end position="171"/>
    </location>
</feature>
<dbReference type="RefSeq" id="WP_043968331.1">
    <property type="nucleotide sequence ID" value="NZ_JXTH01000080.1"/>
</dbReference>
<evidence type="ECO:0000313" key="3">
    <source>
        <dbReference type="Proteomes" id="UP000032102"/>
    </source>
</evidence>
<organism evidence="2 3">
    <name type="scientific">Anoxybacillus thermarum</name>
    <dbReference type="NCBI Taxonomy" id="404937"/>
    <lineage>
        <taxon>Bacteria</taxon>
        <taxon>Bacillati</taxon>
        <taxon>Bacillota</taxon>
        <taxon>Bacilli</taxon>
        <taxon>Bacillales</taxon>
        <taxon>Anoxybacillaceae</taxon>
        <taxon>Anoxybacillus</taxon>
    </lineage>
</organism>
<dbReference type="PATRIC" id="fig|404937.3.peg.2933"/>
<keyword evidence="1" id="KW-1133">Transmembrane helix</keyword>
<proteinExistence type="predicted"/>
<keyword evidence="1" id="KW-0472">Membrane</keyword>
<dbReference type="EMBL" id="JXTH01000080">
    <property type="protein sequence ID" value="KIQ93254.1"/>
    <property type="molecule type" value="Genomic_DNA"/>
</dbReference>
<comment type="caution">
    <text evidence="2">The sequence shown here is derived from an EMBL/GenBank/DDBJ whole genome shotgun (WGS) entry which is preliminary data.</text>
</comment>
<feature type="transmembrane region" description="Helical" evidence="1">
    <location>
        <begin position="271"/>
        <end position="290"/>
    </location>
</feature>
<evidence type="ECO:0000256" key="1">
    <source>
        <dbReference type="SAM" id="Phobius"/>
    </source>
</evidence>
<feature type="transmembrane region" description="Helical" evidence="1">
    <location>
        <begin position="234"/>
        <end position="251"/>
    </location>
</feature>
<reference evidence="2 3" key="1">
    <citation type="submission" date="2015-01" db="EMBL/GenBank/DDBJ databases">
        <title>Draft genome of Anoxybacillus thermarum strain AF/04.</title>
        <authorList>
            <person name="Poli A."/>
            <person name="Nicolaus B."/>
            <person name="Chan K.-G."/>
            <person name="Kahar U.M."/>
            <person name="Yaakob A.S."/>
            <person name="Chan C.S."/>
            <person name="Goh K.M."/>
        </authorList>
    </citation>
    <scope>NUCLEOTIDE SEQUENCE [LARGE SCALE GENOMIC DNA]</scope>
    <source>
        <strain evidence="2 3">AF/04</strain>
    </source>
</reference>
<dbReference type="AlphaFoldDB" id="A0A0D0QUU1"/>
<name>A0A0D0QUU1_9BACL</name>
<gene>
    <name evidence="2" type="ORF">LH47_02676</name>
</gene>
<sequence length="294" mass="33287">MWIYFYAAHLLGDFIFQSDSFIEQRKSKPIITLAKHVAIHVILMAMASLVIAFVNPSITSATLWSFGQAILIISIFRFVIDYGKIKLSKKMNRVSSHALLFLIDQVLHFLTIIFVLHYFTATTSEWSFMDNIQAFYAVFTGNASIYEKIAAVICIFILATYGAGYFLGILLQNIAPNSELQEGIYRLSDEKTEVKTKYESDGRTETEITTIKTEQYFHDSPAKIGQIIGMLERALIVILMMIDLPQGLAFLAALKTLTRFKQFEHKQFAEYYLIGTLSSAMIGILLGIVASKIW</sequence>
<keyword evidence="1" id="KW-0812">Transmembrane</keyword>